<reference evidence="5" key="1">
    <citation type="submission" date="2016-10" db="EMBL/GenBank/DDBJ databases">
        <authorList>
            <person name="Varghese N."/>
            <person name="Submissions S."/>
        </authorList>
    </citation>
    <scope>NUCLEOTIDE SEQUENCE [LARGE SCALE GENOMIC DNA]</scope>
    <source>
        <strain evidence="5">DSM 22082</strain>
    </source>
</reference>
<proteinExistence type="predicted"/>
<dbReference type="InterPro" id="IPR043968">
    <property type="entry name" value="SGNH"/>
</dbReference>
<name>A0A1H1V0V7_BRESA</name>
<feature type="transmembrane region" description="Helical" evidence="2">
    <location>
        <begin position="317"/>
        <end position="336"/>
    </location>
</feature>
<feature type="transmembrane region" description="Helical" evidence="2">
    <location>
        <begin position="169"/>
        <end position="187"/>
    </location>
</feature>
<feature type="transmembrane region" description="Helical" evidence="2">
    <location>
        <begin position="32"/>
        <end position="49"/>
    </location>
</feature>
<feature type="transmembrane region" description="Helical" evidence="2">
    <location>
        <begin position="276"/>
        <end position="296"/>
    </location>
</feature>
<feature type="region of interest" description="Disordered" evidence="1">
    <location>
        <begin position="561"/>
        <end position="583"/>
    </location>
</feature>
<dbReference type="STRING" id="629680.SAMN04489751_2852"/>
<feature type="compositionally biased region" description="Polar residues" evidence="1">
    <location>
        <begin position="1"/>
        <end position="15"/>
    </location>
</feature>
<dbReference type="PANTHER" id="PTHR23028">
    <property type="entry name" value="ACETYLTRANSFERASE"/>
    <property type="match status" value="1"/>
</dbReference>
<protein>
    <submittedName>
        <fullName evidence="5">Peptidoglycan/LPS O-acetylase OafA/YrhL, contains acyltransferase and SGNH-hydrolase domains</fullName>
    </submittedName>
</protein>
<feature type="region of interest" description="Disordered" evidence="1">
    <location>
        <begin position="1"/>
        <end position="27"/>
    </location>
</feature>
<sequence>MQTIPTLPSQATQPPNTDPRRSQKGSGFRKDIQGLRAIAVGIVVLYHLWPNRLPGGFIGVDVFLVISGYLITTHLISRPPRTISDVVDFWGRRIRRLLPASLLVLATTGVATFFFAPESIWADTGRQLLTSAFYVVNWEFASSSVDYLESNNAPSPVQHFWSLSVEEQFYFVWPVIIGLAVAFGLALRRVHTVVASTVVLIFVASLIFSVWYTGVQPAAAYFITPTRMWELAAGGLVALFVTYLRPGRHRWSSVLAWVGVVGIILGSFFITPDMPFPGIIAMVPVASTMLIIVADCRGPRSPLPLLSLRPAQFLGNISYSVYLWHWPLIVLVPYVSDNLGRLDKALIIVVAVLLAWASTEMVEKRFRAGPWLRTRVRTFGLAAVGMVLVGGLGLSQMWASQAIIDEGTDTLQSALADPQICVGAEALDPAAAGKPGCSEADSLLMDPAAAETDKSNAYADGCWSNIPFDKRPTCTYGDGETQVALIGNSHAGHWLPALEKLAEKNDWTITTFLISRCTVSTEFQSFDTNAKSQACRDYTDWTMEQTTSGKYDSIVTSERQSVPLRDQTWEETETNAPGGYTEPLKQWSDAGLDILVIRDTPFPGTAKKDIPDCVAANEDDLSQCEGTPESWYWMDPLAETAKSMERDNIAVIDPQAWVCPEGTCRPAIGGVITYFDDSHITATYAQTLAPLLGEAIDGTGLETLK</sequence>
<feature type="transmembrane region" description="Helical" evidence="2">
    <location>
        <begin position="55"/>
        <end position="76"/>
    </location>
</feature>
<evidence type="ECO:0000256" key="2">
    <source>
        <dbReference type="SAM" id="Phobius"/>
    </source>
</evidence>
<evidence type="ECO:0000313" key="5">
    <source>
        <dbReference type="EMBL" id="SDS78151.1"/>
    </source>
</evidence>
<evidence type="ECO:0000259" key="3">
    <source>
        <dbReference type="Pfam" id="PF01757"/>
    </source>
</evidence>
<dbReference type="OrthoDB" id="3404679at2"/>
<dbReference type="InterPro" id="IPR002656">
    <property type="entry name" value="Acyl_transf_3_dom"/>
</dbReference>
<keyword evidence="2" id="KW-0472">Membrane</keyword>
<feature type="domain" description="SGNH" evidence="4">
    <location>
        <begin position="470"/>
        <end position="692"/>
    </location>
</feature>
<feature type="transmembrane region" description="Helical" evidence="2">
    <location>
        <begin position="251"/>
        <end position="270"/>
    </location>
</feature>
<keyword evidence="2" id="KW-0812">Transmembrane</keyword>
<dbReference type="InterPro" id="IPR050879">
    <property type="entry name" value="Acyltransferase_3"/>
</dbReference>
<dbReference type="Proteomes" id="UP000199700">
    <property type="component" value="Chromosome"/>
</dbReference>
<organism evidence="5 6">
    <name type="scientific">Brevibacterium sandarakinum</name>
    <dbReference type="NCBI Taxonomy" id="629680"/>
    <lineage>
        <taxon>Bacteria</taxon>
        <taxon>Bacillati</taxon>
        <taxon>Actinomycetota</taxon>
        <taxon>Actinomycetes</taxon>
        <taxon>Micrococcales</taxon>
        <taxon>Brevibacteriaceae</taxon>
        <taxon>Brevibacterium</taxon>
    </lineage>
</organism>
<feature type="transmembrane region" description="Helical" evidence="2">
    <location>
        <begin position="379"/>
        <end position="399"/>
    </location>
</feature>
<dbReference type="GO" id="GO:0016020">
    <property type="term" value="C:membrane"/>
    <property type="evidence" value="ECO:0007669"/>
    <property type="project" value="TreeGrafter"/>
</dbReference>
<dbReference type="GO" id="GO:0016747">
    <property type="term" value="F:acyltransferase activity, transferring groups other than amino-acyl groups"/>
    <property type="evidence" value="ECO:0007669"/>
    <property type="project" value="InterPro"/>
</dbReference>
<dbReference type="AlphaFoldDB" id="A0A1H1V0V7"/>
<feature type="transmembrane region" description="Helical" evidence="2">
    <location>
        <begin position="194"/>
        <end position="214"/>
    </location>
</feature>
<keyword evidence="6" id="KW-1185">Reference proteome</keyword>
<evidence type="ECO:0000256" key="1">
    <source>
        <dbReference type="SAM" id="MobiDB-lite"/>
    </source>
</evidence>
<keyword evidence="2" id="KW-1133">Transmembrane helix</keyword>
<dbReference type="EMBL" id="LT629739">
    <property type="protein sequence ID" value="SDS78151.1"/>
    <property type="molecule type" value="Genomic_DNA"/>
</dbReference>
<gene>
    <name evidence="5" type="ORF">SAMN04489751_2852</name>
</gene>
<keyword evidence="5" id="KW-0012">Acyltransferase</keyword>
<feature type="transmembrane region" description="Helical" evidence="2">
    <location>
        <begin position="97"/>
        <end position="116"/>
    </location>
</feature>
<evidence type="ECO:0000313" key="6">
    <source>
        <dbReference type="Proteomes" id="UP000199700"/>
    </source>
</evidence>
<dbReference type="GO" id="GO:0009103">
    <property type="term" value="P:lipopolysaccharide biosynthetic process"/>
    <property type="evidence" value="ECO:0007669"/>
    <property type="project" value="TreeGrafter"/>
</dbReference>
<dbReference type="RefSeq" id="WP_157691455.1">
    <property type="nucleotide sequence ID" value="NZ_LT629739.1"/>
</dbReference>
<dbReference type="Pfam" id="PF01757">
    <property type="entry name" value="Acyl_transf_3"/>
    <property type="match status" value="1"/>
</dbReference>
<evidence type="ECO:0000259" key="4">
    <source>
        <dbReference type="Pfam" id="PF19040"/>
    </source>
</evidence>
<dbReference type="PANTHER" id="PTHR23028:SF53">
    <property type="entry name" value="ACYL_TRANSF_3 DOMAIN-CONTAINING PROTEIN"/>
    <property type="match status" value="1"/>
</dbReference>
<dbReference type="Pfam" id="PF19040">
    <property type="entry name" value="SGNH"/>
    <property type="match status" value="1"/>
</dbReference>
<feature type="transmembrane region" description="Helical" evidence="2">
    <location>
        <begin position="342"/>
        <end position="359"/>
    </location>
</feature>
<keyword evidence="5" id="KW-0808">Transferase</keyword>
<feature type="domain" description="Acyltransferase 3" evidence="3">
    <location>
        <begin position="31"/>
        <end position="357"/>
    </location>
</feature>
<accession>A0A1H1V0V7</accession>
<feature type="transmembrane region" description="Helical" evidence="2">
    <location>
        <begin position="226"/>
        <end position="244"/>
    </location>
</feature>
<dbReference type="GO" id="GO:0016787">
    <property type="term" value="F:hydrolase activity"/>
    <property type="evidence" value="ECO:0007669"/>
    <property type="project" value="UniProtKB-KW"/>
</dbReference>